<dbReference type="GeneID" id="108736901"/>
<accession>A0A1W4WY71</accession>
<dbReference type="InParanoid" id="A0A1W4WY71"/>
<reference evidence="3" key="1">
    <citation type="submission" date="2025-08" db="UniProtKB">
        <authorList>
            <consortium name="RefSeq"/>
        </authorList>
    </citation>
    <scope>IDENTIFICATION</scope>
    <source>
        <tissue evidence="3">Entire body</tissue>
    </source>
</reference>
<feature type="signal peptide" evidence="1">
    <location>
        <begin position="1"/>
        <end position="25"/>
    </location>
</feature>
<protein>
    <submittedName>
        <fullName evidence="3">Uncharacterized protein LOC108736901</fullName>
    </submittedName>
</protein>
<dbReference type="KEGG" id="apln:108736901"/>
<evidence type="ECO:0000256" key="1">
    <source>
        <dbReference type="SAM" id="SignalP"/>
    </source>
</evidence>
<dbReference type="PRINTS" id="PR00049">
    <property type="entry name" value="WILMSTUMOUR"/>
</dbReference>
<gene>
    <name evidence="3" type="primary">LOC108736901</name>
</gene>
<proteinExistence type="predicted"/>
<name>A0A1W4WY71_AGRPL</name>
<dbReference type="RefSeq" id="XP_018325010.1">
    <property type="nucleotide sequence ID" value="XM_018469508.1"/>
</dbReference>
<dbReference type="Proteomes" id="UP000192223">
    <property type="component" value="Unplaced"/>
</dbReference>
<feature type="chain" id="PRO_5010712677" evidence="1">
    <location>
        <begin position="26"/>
        <end position="165"/>
    </location>
</feature>
<keyword evidence="2" id="KW-1185">Reference proteome</keyword>
<sequence>MVLCQLTTFVLLFVVSSPSFTYSLAIDLKNSLAETYSNNHLVENITETEIPDTNSIQIYRDAVPLSGLKRLSRKKRTWWKKGGGGGGGGYCCAQPQPQPQWKPVKVVVVEPYCCAQPQHRPPPPPPPPPPPQPCCVQQQPCCQGGGGRLRLEGHFSGGGSISWKR</sequence>
<evidence type="ECO:0000313" key="3">
    <source>
        <dbReference type="RefSeq" id="XP_018325010.1"/>
    </source>
</evidence>
<dbReference type="AlphaFoldDB" id="A0A1W4WY71"/>
<organism evidence="2 3">
    <name type="scientific">Agrilus planipennis</name>
    <name type="common">Emerald ash borer</name>
    <name type="synonym">Agrilus marcopoli</name>
    <dbReference type="NCBI Taxonomy" id="224129"/>
    <lineage>
        <taxon>Eukaryota</taxon>
        <taxon>Metazoa</taxon>
        <taxon>Ecdysozoa</taxon>
        <taxon>Arthropoda</taxon>
        <taxon>Hexapoda</taxon>
        <taxon>Insecta</taxon>
        <taxon>Pterygota</taxon>
        <taxon>Neoptera</taxon>
        <taxon>Endopterygota</taxon>
        <taxon>Coleoptera</taxon>
        <taxon>Polyphaga</taxon>
        <taxon>Elateriformia</taxon>
        <taxon>Buprestoidea</taxon>
        <taxon>Buprestidae</taxon>
        <taxon>Agrilinae</taxon>
        <taxon>Agrilus</taxon>
    </lineage>
</organism>
<evidence type="ECO:0000313" key="2">
    <source>
        <dbReference type="Proteomes" id="UP000192223"/>
    </source>
</evidence>
<keyword evidence="1" id="KW-0732">Signal</keyword>